<keyword evidence="1" id="KW-1133">Transmembrane helix</keyword>
<comment type="caution">
    <text evidence="2">The sequence shown here is derived from an EMBL/GenBank/DDBJ whole genome shotgun (WGS) entry which is preliminary data.</text>
</comment>
<protein>
    <submittedName>
        <fullName evidence="2">Uncharacterized protein</fullName>
    </submittedName>
</protein>
<keyword evidence="1" id="KW-0472">Membrane</keyword>
<dbReference type="Proteomes" id="UP001476798">
    <property type="component" value="Unassembled WGS sequence"/>
</dbReference>
<gene>
    <name evidence="2" type="ORF">GOODEAATRI_033919</name>
</gene>
<name>A0ABV0NQF2_9TELE</name>
<evidence type="ECO:0000313" key="2">
    <source>
        <dbReference type="EMBL" id="MEQ2173620.1"/>
    </source>
</evidence>
<keyword evidence="3" id="KW-1185">Reference proteome</keyword>
<reference evidence="2 3" key="1">
    <citation type="submission" date="2021-06" db="EMBL/GenBank/DDBJ databases">
        <authorList>
            <person name="Palmer J.M."/>
        </authorList>
    </citation>
    <scope>NUCLEOTIDE SEQUENCE [LARGE SCALE GENOMIC DNA]</scope>
    <source>
        <strain evidence="2 3">GA_2019</strain>
        <tissue evidence="2">Muscle</tissue>
    </source>
</reference>
<dbReference type="EMBL" id="JAHRIO010047635">
    <property type="protein sequence ID" value="MEQ2173620.1"/>
    <property type="molecule type" value="Genomic_DNA"/>
</dbReference>
<feature type="transmembrane region" description="Helical" evidence="1">
    <location>
        <begin position="98"/>
        <end position="118"/>
    </location>
</feature>
<evidence type="ECO:0000313" key="3">
    <source>
        <dbReference type="Proteomes" id="UP001476798"/>
    </source>
</evidence>
<organism evidence="2 3">
    <name type="scientific">Goodea atripinnis</name>
    <dbReference type="NCBI Taxonomy" id="208336"/>
    <lineage>
        <taxon>Eukaryota</taxon>
        <taxon>Metazoa</taxon>
        <taxon>Chordata</taxon>
        <taxon>Craniata</taxon>
        <taxon>Vertebrata</taxon>
        <taxon>Euteleostomi</taxon>
        <taxon>Actinopterygii</taxon>
        <taxon>Neopterygii</taxon>
        <taxon>Teleostei</taxon>
        <taxon>Neoteleostei</taxon>
        <taxon>Acanthomorphata</taxon>
        <taxon>Ovalentaria</taxon>
        <taxon>Atherinomorphae</taxon>
        <taxon>Cyprinodontiformes</taxon>
        <taxon>Goodeidae</taxon>
        <taxon>Goodea</taxon>
    </lineage>
</organism>
<evidence type="ECO:0000256" key="1">
    <source>
        <dbReference type="SAM" id="Phobius"/>
    </source>
</evidence>
<accession>A0ABV0NQF2</accession>
<proteinExistence type="predicted"/>
<keyword evidence="1" id="KW-0812">Transmembrane</keyword>
<sequence length="119" mass="13303">MPLDVFSKSRVQSCSFTWMRPVTPPLIHKHCQPSSFLLIALRHTPVCAHKYEPVHEPCLRKTQEPALPVLPLCRVSAASSSVLLEMERTFPIIMEGRYGLYLLLSLLCLSAGISGISAW</sequence>